<reference evidence="1 2" key="1">
    <citation type="submission" date="2019-07" db="EMBL/GenBank/DDBJ databases">
        <title>Whole genome shotgun sequence of Clostridium butyricum NBRC 3858.</title>
        <authorList>
            <person name="Hosoyama A."/>
            <person name="Uohara A."/>
            <person name="Ohji S."/>
            <person name="Ichikawa N."/>
        </authorList>
    </citation>
    <scope>NUCLEOTIDE SEQUENCE [LARGE SCALE GENOMIC DNA]</scope>
    <source>
        <strain evidence="1 2">NBRC 3858</strain>
    </source>
</reference>
<name>A0A512TRA6_CLOBU</name>
<protein>
    <submittedName>
        <fullName evidence="1">Uncharacterized protein</fullName>
    </submittedName>
</protein>
<proteinExistence type="predicted"/>
<evidence type="ECO:0000313" key="1">
    <source>
        <dbReference type="EMBL" id="GEQ22528.1"/>
    </source>
</evidence>
<evidence type="ECO:0000313" key="2">
    <source>
        <dbReference type="Proteomes" id="UP000321089"/>
    </source>
</evidence>
<sequence>MSVFFNDQLNFYLTIGRFSNYRRKRYDKKKYIMIELIKFVLNLLVVVKDMDKSSTNGII</sequence>
<dbReference type="EMBL" id="BKBC01000051">
    <property type="protein sequence ID" value="GEQ22528.1"/>
    <property type="molecule type" value="Genomic_DNA"/>
</dbReference>
<dbReference type="Proteomes" id="UP000321089">
    <property type="component" value="Unassembled WGS sequence"/>
</dbReference>
<comment type="caution">
    <text evidence="1">The sequence shown here is derived from an EMBL/GenBank/DDBJ whole genome shotgun (WGS) entry which is preliminary data.</text>
</comment>
<organism evidence="1 2">
    <name type="scientific">Clostridium butyricum</name>
    <dbReference type="NCBI Taxonomy" id="1492"/>
    <lineage>
        <taxon>Bacteria</taxon>
        <taxon>Bacillati</taxon>
        <taxon>Bacillota</taxon>
        <taxon>Clostridia</taxon>
        <taxon>Eubacteriales</taxon>
        <taxon>Clostridiaceae</taxon>
        <taxon>Clostridium</taxon>
    </lineage>
</organism>
<gene>
    <name evidence="1" type="ORF">CBU02nite_30340</name>
</gene>
<dbReference type="AlphaFoldDB" id="A0A512TRA6"/>
<accession>A0A512TRA6</accession>